<dbReference type="Pfam" id="PF02517">
    <property type="entry name" value="Rce1-like"/>
    <property type="match status" value="1"/>
</dbReference>
<keyword evidence="4" id="KW-1185">Reference proteome</keyword>
<dbReference type="GO" id="GO:0006508">
    <property type="term" value="P:proteolysis"/>
    <property type="evidence" value="ECO:0007669"/>
    <property type="project" value="UniProtKB-KW"/>
</dbReference>
<keyword evidence="3" id="KW-0378">Hydrolase</keyword>
<dbReference type="PANTHER" id="PTHR36435">
    <property type="entry name" value="SLR1288 PROTEIN"/>
    <property type="match status" value="1"/>
</dbReference>
<keyword evidence="1" id="KW-1133">Transmembrane helix</keyword>
<organism evidence="3 4">
    <name type="scientific">Sphingorhabdus pulchriflava</name>
    <dbReference type="NCBI Taxonomy" id="2292257"/>
    <lineage>
        <taxon>Bacteria</taxon>
        <taxon>Pseudomonadati</taxon>
        <taxon>Pseudomonadota</taxon>
        <taxon>Alphaproteobacteria</taxon>
        <taxon>Sphingomonadales</taxon>
        <taxon>Sphingomonadaceae</taxon>
        <taxon>Sphingorhabdus</taxon>
    </lineage>
</organism>
<accession>A0A371B5A8</accession>
<dbReference type="Proteomes" id="UP000263833">
    <property type="component" value="Unassembled WGS sequence"/>
</dbReference>
<gene>
    <name evidence="3" type="ORF">DXH95_12115</name>
</gene>
<dbReference type="GO" id="GO:0004175">
    <property type="term" value="F:endopeptidase activity"/>
    <property type="evidence" value="ECO:0007669"/>
    <property type="project" value="UniProtKB-ARBA"/>
</dbReference>
<feature type="transmembrane region" description="Helical" evidence="1">
    <location>
        <begin position="21"/>
        <end position="43"/>
    </location>
</feature>
<feature type="transmembrane region" description="Helical" evidence="1">
    <location>
        <begin position="63"/>
        <end position="84"/>
    </location>
</feature>
<dbReference type="PANTHER" id="PTHR36435:SF1">
    <property type="entry name" value="CAAX AMINO TERMINAL PROTEASE FAMILY PROTEIN"/>
    <property type="match status" value="1"/>
</dbReference>
<dbReference type="GO" id="GO:0080120">
    <property type="term" value="P:CAAX-box protein maturation"/>
    <property type="evidence" value="ECO:0007669"/>
    <property type="project" value="UniProtKB-ARBA"/>
</dbReference>
<proteinExistence type="predicted"/>
<dbReference type="InterPro" id="IPR003675">
    <property type="entry name" value="Rce1/LyrA-like_dom"/>
</dbReference>
<sequence>MADAAHEPDHSDSGFPSLWGGLGWVLLFLFLQIVAGVAALGIAIGIDKSGRDAMELARDLSFIAGPTIISLIASSVVLLGLFWLHLRKEDRATRIGLTRWSRLSFLQTVGLAIVLIALGLAFNHLYATYVIPDIKVQESLRKMFEALPDTPFNMVMLFVAIAIIAPLLEEILFRGLVQNALVKRLPAWGAILGASAIFGAVHMDYHAFPALMMMGVVFGILYHKTGSLRVNIVAHMLNNGAALLLT</sequence>
<evidence type="ECO:0000259" key="2">
    <source>
        <dbReference type="Pfam" id="PF02517"/>
    </source>
</evidence>
<name>A0A371B5A8_9SPHN</name>
<feature type="domain" description="CAAX prenyl protease 2/Lysostaphin resistance protein A-like" evidence="2">
    <location>
        <begin position="153"/>
        <end position="240"/>
    </location>
</feature>
<comment type="caution">
    <text evidence="3">The sequence shown here is derived from an EMBL/GenBank/DDBJ whole genome shotgun (WGS) entry which is preliminary data.</text>
</comment>
<keyword evidence="1" id="KW-0472">Membrane</keyword>
<feature type="transmembrane region" description="Helical" evidence="1">
    <location>
        <begin position="185"/>
        <end position="201"/>
    </location>
</feature>
<dbReference type="OrthoDB" id="9779573at2"/>
<evidence type="ECO:0000313" key="3">
    <source>
        <dbReference type="EMBL" id="RDV02692.1"/>
    </source>
</evidence>
<dbReference type="AlphaFoldDB" id="A0A371B5A8"/>
<dbReference type="GO" id="GO:0008237">
    <property type="term" value="F:metallopeptidase activity"/>
    <property type="evidence" value="ECO:0007669"/>
    <property type="project" value="UniProtKB-KW"/>
</dbReference>
<dbReference type="RefSeq" id="WP_115549794.1">
    <property type="nucleotide sequence ID" value="NZ_QRGP01000002.1"/>
</dbReference>
<keyword evidence="3" id="KW-0645">Protease</keyword>
<protein>
    <submittedName>
        <fullName evidence="3">CPBP family intramembrane metalloprotease</fullName>
    </submittedName>
</protein>
<dbReference type="EMBL" id="QRGP01000002">
    <property type="protein sequence ID" value="RDV02692.1"/>
    <property type="molecule type" value="Genomic_DNA"/>
</dbReference>
<feature type="transmembrane region" description="Helical" evidence="1">
    <location>
        <begin position="151"/>
        <end position="173"/>
    </location>
</feature>
<evidence type="ECO:0000256" key="1">
    <source>
        <dbReference type="SAM" id="Phobius"/>
    </source>
</evidence>
<evidence type="ECO:0000313" key="4">
    <source>
        <dbReference type="Proteomes" id="UP000263833"/>
    </source>
</evidence>
<feature type="transmembrane region" description="Helical" evidence="1">
    <location>
        <begin position="207"/>
        <end position="223"/>
    </location>
</feature>
<dbReference type="InterPro" id="IPR052710">
    <property type="entry name" value="CAAX_protease"/>
</dbReference>
<keyword evidence="3" id="KW-0482">Metalloprotease</keyword>
<reference evidence="4" key="1">
    <citation type="submission" date="2018-08" db="EMBL/GenBank/DDBJ databases">
        <authorList>
            <person name="Kim S.-J."/>
            <person name="Jung G.-Y."/>
        </authorList>
    </citation>
    <scope>NUCLEOTIDE SEQUENCE [LARGE SCALE GENOMIC DNA]</scope>
    <source>
        <strain evidence="4">GY_G</strain>
    </source>
</reference>
<feature type="transmembrane region" description="Helical" evidence="1">
    <location>
        <begin position="105"/>
        <end position="131"/>
    </location>
</feature>
<keyword evidence="1" id="KW-0812">Transmembrane</keyword>